<keyword evidence="3" id="KW-0201">Cytochrome c-type biogenesis</keyword>
<reference evidence="9" key="1">
    <citation type="journal article" date="2019" name="Int. J. Syst. Evol. Microbiol.">
        <title>The Global Catalogue of Microorganisms (GCM) 10K type strain sequencing project: providing services to taxonomists for standard genome sequencing and annotation.</title>
        <authorList>
            <consortium name="The Broad Institute Genomics Platform"/>
            <consortium name="The Broad Institute Genome Sequencing Center for Infectious Disease"/>
            <person name="Wu L."/>
            <person name="Ma J."/>
        </authorList>
    </citation>
    <scope>NUCLEOTIDE SEQUENCE [LARGE SCALE GENOMIC DNA]</scope>
    <source>
        <strain evidence="9">CGMCC 1.15928</strain>
    </source>
</reference>
<dbReference type="RefSeq" id="WP_084392867.1">
    <property type="nucleotide sequence ID" value="NZ_BMKF01000002.1"/>
</dbReference>
<evidence type="ECO:0000256" key="5">
    <source>
        <dbReference type="ARBA" id="ARBA00022967"/>
    </source>
</evidence>
<keyword evidence="5" id="KW-1278">Translocase</keyword>
<comment type="caution">
    <text evidence="8">The sequence shown here is derived from an EMBL/GenBank/DDBJ whole genome shotgun (WGS) entry which is preliminary data.</text>
</comment>
<evidence type="ECO:0000256" key="1">
    <source>
        <dbReference type="ARBA" id="ARBA00022448"/>
    </source>
</evidence>
<keyword evidence="2" id="KW-0547">Nucleotide-binding</keyword>
<protein>
    <submittedName>
        <fullName evidence="8">Cytochrome c biogenesis ATP-binding export protein CcmA</fullName>
    </submittedName>
</protein>
<accession>A0ABQ1JI30</accession>
<dbReference type="InterPro" id="IPR003593">
    <property type="entry name" value="AAA+_ATPase"/>
</dbReference>
<name>A0ABQ1JI30_9PROT</name>
<dbReference type="NCBIfam" id="TIGR01189">
    <property type="entry name" value="ccmA"/>
    <property type="match status" value="1"/>
</dbReference>
<evidence type="ECO:0000256" key="4">
    <source>
        <dbReference type="ARBA" id="ARBA00022840"/>
    </source>
</evidence>
<evidence type="ECO:0000313" key="9">
    <source>
        <dbReference type="Proteomes" id="UP000628854"/>
    </source>
</evidence>
<dbReference type="SMART" id="SM00382">
    <property type="entry name" value="AAA"/>
    <property type="match status" value="1"/>
</dbReference>
<proteinExistence type="predicted"/>
<organism evidence="8 9">
    <name type="scientific">Henriciella pelagia</name>
    <dbReference type="NCBI Taxonomy" id="1977912"/>
    <lineage>
        <taxon>Bacteria</taxon>
        <taxon>Pseudomonadati</taxon>
        <taxon>Pseudomonadota</taxon>
        <taxon>Alphaproteobacteria</taxon>
        <taxon>Hyphomonadales</taxon>
        <taxon>Hyphomonadaceae</taxon>
        <taxon>Henriciella</taxon>
    </lineage>
</organism>
<keyword evidence="9" id="KW-1185">Reference proteome</keyword>
<gene>
    <name evidence="8" type="primary">ccmA</name>
    <name evidence="8" type="ORF">GCM10011503_17670</name>
</gene>
<dbReference type="InterPro" id="IPR003439">
    <property type="entry name" value="ABC_transporter-like_ATP-bd"/>
</dbReference>
<evidence type="ECO:0000256" key="2">
    <source>
        <dbReference type="ARBA" id="ARBA00022741"/>
    </source>
</evidence>
<evidence type="ECO:0000259" key="7">
    <source>
        <dbReference type="PROSITE" id="PS50893"/>
    </source>
</evidence>
<dbReference type="PANTHER" id="PTHR43499">
    <property type="entry name" value="ABC TRANSPORTER I FAMILY MEMBER 1"/>
    <property type="match status" value="1"/>
</dbReference>
<dbReference type="PANTHER" id="PTHR43499:SF1">
    <property type="entry name" value="ABC TRANSPORTER I FAMILY MEMBER 1"/>
    <property type="match status" value="1"/>
</dbReference>
<dbReference type="Pfam" id="PF00005">
    <property type="entry name" value="ABC_tran"/>
    <property type="match status" value="1"/>
</dbReference>
<dbReference type="InterPro" id="IPR005895">
    <property type="entry name" value="ABC_transptr_haem_export_CcmA"/>
</dbReference>
<feature type="domain" description="ABC transporter" evidence="7">
    <location>
        <begin position="7"/>
        <end position="191"/>
    </location>
</feature>
<dbReference type="GO" id="GO:0005524">
    <property type="term" value="F:ATP binding"/>
    <property type="evidence" value="ECO:0007669"/>
    <property type="project" value="UniProtKB-KW"/>
</dbReference>
<evidence type="ECO:0000313" key="8">
    <source>
        <dbReference type="EMBL" id="GGB69512.1"/>
    </source>
</evidence>
<dbReference type="PROSITE" id="PS50893">
    <property type="entry name" value="ABC_TRANSPORTER_2"/>
    <property type="match status" value="1"/>
</dbReference>
<keyword evidence="6" id="KW-0472">Membrane</keyword>
<sequence>MSSNALITATGLGAIRGERVLFSALDVSLGFNEKLVLRGPNGSGKSTLLRILAGLTRPDAGTVETAGTHHWLGHRNGIKSHETPRQHLSHWARAWGSDADPEAIASQMGLARPMDVAGRLLSAGQKRRTALGRLLLVDRPIWLLDEPFTALDSDGRAMLTRMIDDHCQSGGGVIAALHGDAPFEASRELTL</sequence>
<dbReference type="SUPFAM" id="SSF52540">
    <property type="entry name" value="P-loop containing nucleoside triphosphate hydrolases"/>
    <property type="match status" value="1"/>
</dbReference>
<dbReference type="Proteomes" id="UP000628854">
    <property type="component" value="Unassembled WGS sequence"/>
</dbReference>
<evidence type="ECO:0000256" key="3">
    <source>
        <dbReference type="ARBA" id="ARBA00022748"/>
    </source>
</evidence>
<dbReference type="EMBL" id="BMKF01000002">
    <property type="protein sequence ID" value="GGB69512.1"/>
    <property type="molecule type" value="Genomic_DNA"/>
</dbReference>
<dbReference type="InterPro" id="IPR027417">
    <property type="entry name" value="P-loop_NTPase"/>
</dbReference>
<dbReference type="Gene3D" id="3.40.50.300">
    <property type="entry name" value="P-loop containing nucleotide triphosphate hydrolases"/>
    <property type="match status" value="1"/>
</dbReference>
<keyword evidence="1" id="KW-0813">Transport</keyword>
<keyword evidence="4 8" id="KW-0067">ATP-binding</keyword>
<evidence type="ECO:0000256" key="6">
    <source>
        <dbReference type="ARBA" id="ARBA00023136"/>
    </source>
</evidence>